<evidence type="ECO:0000256" key="1">
    <source>
        <dbReference type="SAM" id="Phobius"/>
    </source>
</evidence>
<sequence length="335" mass="39105">MNFPGVSIIIPVLNNERTIKKCLECVTFQDYPKNKVEILILDGGSTDKTIAISKSSKSINLHIIKGGYRNNMEARRSIGFQKAKHNLVLVLDSDNYLYSPDSLRKLVKPMLGKDRLVGSFTLHYHYDSRLPLFTRYISLFGNHDPVAYYLHKADRQKITQKTWPHKNQIVSTKPEWTIVQFNKKDFPTLGCNGFLINKKYLHLKDIKPENFLHTDILYDLLDKGLNKYAVVDAQVVHDSSSSIKRHLEKRYEYMQLHHISLAKIRRYKVFDSDSPQDRLRLGKFILYTITIVRPLYESIEGFFQKPDLAWFIHPFLCWAFLITYSFAVVNPYKKG</sequence>
<dbReference type="InterPro" id="IPR001173">
    <property type="entry name" value="Glyco_trans_2-like"/>
</dbReference>
<dbReference type="PANTHER" id="PTHR43630">
    <property type="entry name" value="POLY-BETA-1,6-N-ACETYL-D-GLUCOSAMINE SYNTHASE"/>
    <property type="match status" value="1"/>
</dbReference>
<dbReference type="PANTHER" id="PTHR43630:SF2">
    <property type="entry name" value="GLYCOSYLTRANSFERASE"/>
    <property type="match status" value="1"/>
</dbReference>
<keyword evidence="1" id="KW-0812">Transmembrane</keyword>
<organism evidence="3 4">
    <name type="scientific">Candidatus Amesbacteria bacterium GW2011_GWC2_45_19</name>
    <dbReference type="NCBI Taxonomy" id="1618366"/>
    <lineage>
        <taxon>Bacteria</taxon>
        <taxon>Candidatus Amesiibacteriota</taxon>
    </lineage>
</organism>
<dbReference type="InterPro" id="IPR029044">
    <property type="entry name" value="Nucleotide-diphossugar_trans"/>
</dbReference>
<proteinExistence type="predicted"/>
<name>A0A0G1M5E5_9BACT</name>
<protein>
    <submittedName>
        <fullName evidence="3">Glycosyl transferase</fullName>
    </submittedName>
</protein>
<gene>
    <name evidence="3" type="ORF">UX05_C0001G0130</name>
</gene>
<evidence type="ECO:0000259" key="2">
    <source>
        <dbReference type="Pfam" id="PF00535"/>
    </source>
</evidence>
<evidence type="ECO:0000313" key="3">
    <source>
        <dbReference type="EMBL" id="KKU03501.1"/>
    </source>
</evidence>
<keyword evidence="3" id="KW-0808">Transferase</keyword>
<accession>A0A0G1M5E5</accession>
<dbReference type="Pfam" id="PF00535">
    <property type="entry name" value="Glycos_transf_2"/>
    <property type="match status" value="1"/>
</dbReference>
<dbReference type="SUPFAM" id="SSF53448">
    <property type="entry name" value="Nucleotide-diphospho-sugar transferases"/>
    <property type="match status" value="1"/>
</dbReference>
<dbReference type="AlphaFoldDB" id="A0A0G1M5E5"/>
<feature type="transmembrane region" description="Helical" evidence="1">
    <location>
        <begin position="308"/>
        <end position="329"/>
    </location>
</feature>
<dbReference type="GO" id="GO:0016740">
    <property type="term" value="F:transferase activity"/>
    <property type="evidence" value="ECO:0007669"/>
    <property type="project" value="UniProtKB-KW"/>
</dbReference>
<dbReference type="Proteomes" id="UP000034264">
    <property type="component" value="Unassembled WGS sequence"/>
</dbReference>
<reference evidence="3 4" key="1">
    <citation type="journal article" date="2015" name="Nature">
        <title>rRNA introns, odd ribosomes, and small enigmatic genomes across a large radiation of phyla.</title>
        <authorList>
            <person name="Brown C.T."/>
            <person name="Hug L.A."/>
            <person name="Thomas B.C."/>
            <person name="Sharon I."/>
            <person name="Castelle C.J."/>
            <person name="Singh A."/>
            <person name="Wilkins M.J."/>
            <person name="Williams K.H."/>
            <person name="Banfield J.F."/>
        </authorList>
    </citation>
    <scope>NUCLEOTIDE SEQUENCE [LARGE SCALE GENOMIC DNA]</scope>
</reference>
<comment type="caution">
    <text evidence="3">The sequence shown here is derived from an EMBL/GenBank/DDBJ whole genome shotgun (WGS) entry which is preliminary data.</text>
</comment>
<dbReference type="EMBL" id="LCKS01000001">
    <property type="protein sequence ID" value="KKU03501.1"/>
    <property type="molecule type" value="Genomic_DNA"/>
</dbReference>
<dbReference type="Gene3D" id="3.90.550.10">
    <property type="entry name" value="Spore Coat Polysaccharide Biosynthesis Protein SpsA, Chain A"/>
    <property type="match status" value="1"/>
</dbReference>
<keyword evidence="1" id="KW-0472">Membrane</keyword>
<evidence type="ECO:0000313" key="4">
    <source>
        <dbReference type="Proteomes" id="UP000034264"/>
    </source>
</evidence>
<keyword evidence="1" id="KW-1133">Transmembrane helix</keyword>
<feature type="domain" description="Glycosyltransferase 2-like" evidence="2">
    <location>
        <begin position="7"/>
        <end position="129"/>
    </location>
</feature>